<dbReference type="OrthoDB" id="312874at2759"/>
<organism evidence="2 3">
    <name type="scientific">Candolleomyces aberdarensis</name>
    <dbReference type="NCBI Taxonomy" id="2316362"/>
    <lineage>
        <taxon>Eukaryota</taxon>
        <taxon>Fungi</taxon>
        <taxon>Dikarya</taxon>
        <taxon>Basidiomycota</taxon>
        <taxon>Agaricomycotina</taxon>
        <taxon>Agaricomycetes</taxon>
        <taxon>Agaricomycetidae</taxon>
        <taxon>Agaricales</taxon>
        <taxon>Agaricineae</taxon>
        <taxon>Psathyrellaceae</taxon>
        <taxon>Candolleomyces</taxon>
    </lineage>
</organism>
<dbReference type="InterPro" id="IPR040976">
    <property type="entry name" value="Pkinase_fungal"/>
</dbReference>
<dbReference type="STRING" id="2316362.A0A4Q2DD12"/>
<reference evidence="2 3" key="1">
    <citation type="submission" date="2019-01" db="EMBL/GenBank/DDBJ databases">
        <title>Draft genome sequence of Psathyrella aberdarensis IHI B618.</title>
        <authorList>
            <person name="Buettner E."/>
            <person name="Kellner H."/>
        </authorList>
    </citation>
    <scope>NUCLEOTIDE SEQUENCE [LARGE SCALE GENOMIC DNA]</scope>
    <source>
        <strain evidence="2 3">IHI B618</strain>
    </source>
</reference>
<dbReference type="AlphaFoldDB" id="A0A4Q2DD12"/>
<name>A0A4Q2DD12_9AGAR</name>
<dbReference type="Pfam" id="PF17667">
    <property type="entry name" value="Pkinase_fungal"/>
    <property type="match status" value="1"/>
</dbReference>
<evidence type="ECO:0000259" key="1">
    <source>
        <dbReference type="Pfam" id="PF17667"/>
    </source>
</evidence>
<evidence type="ECO:0000313" key="2">
    <source>
        <dbReference type="EMBL" id="RXW16355.1"/>
    </source>
</evidence>
<evidence type="ECO:0000313" key="3">
    <source>
        <dbReference type="Proteomes" id="UP000290288"/>
    </source>
</evidence>
<dbReference type="Proteomes" id="UP000290288">
    <property type="component" value="Unassembled WGS sequence"/>
</dbReference>
<feature type="domain" description="Fungal-type protein kinase" evidence="1">
    <location>
        <begin position="7"/>
        <end position="49"/>
    </location>
</feature>
<proteinExistence type="predicted"/>
<accession>A0A4Q2DD12</accession>
<comment type="caution">
    <text evidence="2">The sequence shown here is derived from an EMBL/GenBank/DDBJ whole genome shotgun (WGS) entry which is preliminary data.</text>
</comment>
<sequence>MPPNFESRQASQQSRTGTYAFMSHRVLLDQVLHKAIHDGESIFYTLVYLAITRSGPGGARRDIFPGESMSSKAVKRLQRISIVRAWCFEGDGLGVRKLRLFHQSDDFKRYVLPYMNPYFQEPLQKLFLDLWDILVPAFYQDARKVRQEFPIPVFKRRLKRR</sequence>
<dbReference type="EMBL" id="SDEE01000446">
    <property type="protein sequence ID" value="RXW16355.1"/>
    <property type="molecule type" value="Genomic_DNA"/>
</dbReference>
<protein>
    <recommendedName>
        <fullName evidence="1">Fungal-type protein kinase domain-containing protein</fullName>
    </recommendedName>
</protein>
<gene>
    <name evidence="2" type="ORF">EST38_g9496</name>
</gene>
<keyword evidence="3" id="KW-1185">Reference proteome</keyword>